<protein>
    <recommendedName>
        <fullName evidence="3">PD-(D/E)XK endonuclease-like domain-containing protein</fullName>
    </recommendedName>
</protein>
<dbReference type="AlphaFoldDB" id="A0A1F5GVM7"/>
<proteinExistence type="predicted"/>
<evidence type="ECO:0008006" key="3">
    <source>
        <dbReference type="Google" id="ProtNLM"/>
    </source>
</evidence>
<organism evidence="1 2">
    <name type="scientific">Candidatus Curtissbacteria bacterium RIFCSPLOWO2_01_FULL_37_9</name>
    <dbReference type="NCBI Taxonomy" id="1797724"/>
    <lineage>
        <taxon>Bacteria</taxon>
        <taxon>Candidatus Curtissiibacteriota</taxon>
    </lineage>
</organism>
<reference evidence="1 2" key="1">
    <citation type="journal article" date="2016" name="Nat. Commun.">
        <title>Thousands of microbial genomes shed light on interconnected biogeochemical processes in an aquifer system.</title>
        <authorList>
            <person name="Anantharaman K."/>
            <person name="Brown C.T."/>
            <person name="Hug L.A."/>
            <person name="Sharon I."/>
            <person name="Castelle C.J."/>
            <person name="Probst A.J."/>
            <person name="Thomas B.C."/>
            <person name="Singh A."/>
            <person name="Wilkins M.J."/>
            <person name="Karaoz U."/>
            <person name="Brodie E.L."/>
            <person name="Williams K.H."/>
            <person name="Hubbard S.S."/>
            <person name="Banfield J.F."/>
        </authorList>
    </citation>
    <scope>NUCLEOTIDE SEQUENCE [LARGE SCALE GENOMIC DNA]</scope>
</reference>
<sequence length="218" mass="25126">MSKDGRIWLSHSGIEGLSRCPRCFWLAYHKGIRQPEGIVSRLANRFDTVLKNYFNSFRPDLPPMVEGKLEGKLQDPFVETYFVTIDNKYGFYGKLDECLVSKSQELIPIDFKTSSSDPRGKETLDAYQAQIDDYNFILKQNNKKIAGWGYLIYVFPDHSKYLHKGFPMIVHIVKLIGKPQNTAKRIAQAITVLEGKMPLSNKDCNFCSWFDKIQSELE</sequence>
<dbReference type="STRING" id="1797724.A3A48_03755"/>
<dbReference type="EMBL" id="MFBN01000005">
    <property type="protein sequence ID" value="OGD95921.1"/>
    <property type="molecule type" value="Genomic_DNA"/>
</dbReference>
<dbReference type="Gene3D" id="3.90.320.10">
    <property type="match status" value="1"/>
</dbReference>
<accession>A0A1F5GVM7</accession>
<evidence type="ECO:0000313" key="2">
    <source>
        <dbReference type="Proteomes" id="UP000178336"/>
    </source>
</evidence>
<comment type="caution">
    <text evidence="1">The sequence shown here is derived from an EMBL/GenBank/DDBJ whole genome shotgun (WGS) entry which is preliminary data.</text>
</comment>
<dbReference type="InterPro" id="IPR011604">
    <property type="entry name" value="PDDEXK-like_dom_sf"/>
</dbReference>
<gene>
    <name evidence="1" type="ORF">A3A48_03755</name>
</gene>
<name>A0A1F5GVM7_9BACT</name>
<dbReference type="Proteomes" id="UP000178336">
    <property type="component" value="Unassembled WGS sequence"/>
</dbReference>
<evidence type="ECO:0000313" key="1">
    <source>
        <dbReference type="EMBL" id="OGD95921.1"/>
    </source>
</evidence>